<evidence type="ECO:0000313" key="3">
    <source>
        <dbReference type="Proteomes" id="UP000282076"/>
    </source>
</evidence>
<dbReference type="RefSeq" id="WP_120976981.1">
    <property type="nucleotide sequence ID" value="NZ_RBZM01000005.1"/>
</dbReference>
<protein>
    <submittedName>
        <fullName evidence="2">Uncharacterized protein</fullName>
    </submittedName>
</protein>
<proteinExistence type="predicted"/>
<feature type="transmembrane region" description="Helical" evidence="1">
    <location>
        <begin position="6"/>
        <end position="23"/>
    </location>
</feature>
<keyword evidence="1" id="KW-1133">Transmembrane helix</keyword>
<evidence type="ECO:0000256" key="1">
    <source>
        <dbReference type="SAM" id="Phobius"/>
    </source>
</evidence>
<name>A0A494XY98_9BACL</name>
<accession>A0A494XY98</accession>
<keyword evidence="3" id="KW-1185">Reference proteome</keyword>
<feature type="transmembrane region" description="Helical" evidence="1">
    <location>
        <begin position="90"/>
        <end position="110"/>
    </location>
</feature>
<feature type="transmembrane region" description="Helical" evidence="1">
    <location>
        <begin position="35"/>
        <end position="55"/>
    </location>
</feature>
<keyword evidence="1" id="KW-0812">Transmembrane</keyword>
<dbReference type="Gene3D" id="2.60.40.420">
    <property type="entry name" value="Cupredoxins - blue copper proteins"/>
    <property type="match status" value="1"/>
</dbReference>
<dbReference type="InterPro" id="IPR008972">
    <property type="entry name" value="Cupredoxin"/>
</dbReference>
<keyword evidence="1" id="KW-0472">Membrane</keyword>
<evidence type="ECO:0000313" key="2">
    <source>
        <dbReference type="EMBL" id="RKP53999.1"/>
    </source>
</evidence>
<feature type="transmembrane region" description="Helical" evidence="1">
    <location>
        <begin position="61"/>
        <end position="83"/>
    </location>
</feature>
<gene>
    <name evidence="2" type="ORF">D7Z26_11455</name>
</gene>
<feature type="transmembrane region" description="Helical" evidence="1">
    <location>
        <begin position="163"/>
        <end position="182"/>
    </location>
</feature>
<reference evidence="2 3" key="1">
    <citation type="submission" date="2018-10" db="EMBL/GenBank/DDBJ databases">
        <title>Cohnella sp. M2MS4P-1, whole genome shotgun sequence.</title>
        <authorList>
            <person name="Tuo L."/>
        </authorList>
    </citation>
    <scope>NUCLEOTIDE SEQUENCE [LARGE SCALE GENOMIC DNA]</scope>
    <source>
        <strain evidence="2 3">M2MS4P-1</strain>
    </source>
</reference>
<sequence length="298" mass="31957">MLLNYGSMIVIALFAGYNLFFIARRNERMDEFARAFVGTFLSFTASMAFGFIFAQTFDYDLYLSMGFGILFAAVATATVGLLFKRKIGLNAALAGVLGALLGAAIGKMVFASDKPILIADTIYIVLMYLLLKFGEWKTNQETASDKPKKAASKKLSSQAKNKPGYAGAVALGVGVVVVALLITTQKDRILSAQIGLPQSKAATYDEQNDLQVATIEVTSAGLSPRNTQFKSGTMIKAIFHVPANSGEDWKLTSAELDVDNSLKPGDNIFLINNPNPGTYTFNLGPGKGQCTFTVVPAS</sequence>
<comment type="caution">
    <text evidence="2">The sequence shown here is derived from an EMBL/GenBank/DDBJ whole genome shotgun (WGS) entry which is preliminary data.</text>
</comment>
<dbReference type="Proteomes" id="UP000282076">
    <property type="component" value="Unassembled WGS sequence"/>
</dbReference>
<dbReference type="OrthoDB" id="2844406at2"/>
<dbReference type="AlphaFoldDB" id="A0A494XY98"/>
<dbReference type="EMBL" id="RBZM01000005">
    <property type="protein sequence ID" value="RKP53999.1"/>
    <property type="molecule type" value="Genomic_DNA"/>
</dbReference>
<organism evidence="2 3">
    <name type="scientific">Cohnella endophytica</name>
    <dbReference type="NCBI Taxonomy" id="2419778"/>
    <lineage>
        <taxon>Bacteria</taxon>
        <taxon>Bacillati</taxon>
        <taxon>Bacillota</taxon>
        <taxon>Bacilli</taxon>
        <taxon>Bacillales</taxon>
        <taxon>Paenibacillaceae</taxon>
        <taxon>Cohnella</taxon>
    </lineage>
</organism>
<feature type="transmembrane region" description="Helical" evidence="1">
    <location>
        <begin position="116"/>
        <end position="134"/>
    </location>
</feature>